<evidence type="ECO:0000256" key="7">
    <source>
        <dbReference type="ARBA" id="ARBA00022989"/>
    </source>
</evidence>
<dbReference type="GO" id="GO:0045780">
    <property type="term" value="P:positive regulation of bone resorption"/>
    <property type="evidence" value="ECO:0007669"/>
    <property type="project" value="TreeGrafter"/>
</dbReference>
<evidence type="ECO:0000256" key="13">
    <source>
        <dbReference type="ARBA" id="ARBA00032719"/>
    </source>
</evidence>
<evidence type="ECO:0000256" key="1">
    <source>
        <dbReference type="ARBA" id="ARBA00004479"/>
    </source>
</evidence>
<keyword evidence="11" id="KW-0325">Glycoprotein</keyword>
<feature type="compositionally biased region" description="Basic and acidic residues" evidence="16">
    <location>
        <begin position="552"/>
        <end position="562"/>
    </location>
</feature>
<keyword evidence="5" id="KW-0677">Repeat</keyword>
<evidence type="ECO:0000259" key="18">
    <source>
        <dbReference type="PROSITE" id="PS50050"/>
    </source>
</evidence>
<dbReference type="AlphaFoldDB" id="A0A1A6HVK4"/>
<keyword evidence="3 17" id="KW-0812">Transmembrane</keyword>
<dbReference type="EMBL" id="LZPO01008034">
    <property type="protein sequence ID" value="OBS82488.1"/>
    <property type="molecule type" value="Genomic_DNA"/>
</dbReference>
<feature type="region of interest" description="Disordered" evidence="16">
    <location>
        <begin position="532"/>
        <end position="616"/>
    </location>
</feature>
<evidence type="ECO:0000313" key="20">
    <source>
        <dbReference type="Proteomes" id="UP000092124"/>
    </source>
</evidence>
<evidence type="ECO:0000256" key="11">
    <source>
        <dbReference type="ARBA" id="ARBA00023180"/>
    </source>
</evidence>
<protein>
    <recommendedName>
        <fullName evidence="2">Tumor necrosis factor receptor superfamily member 5</fullName>
    </recommendedName>
    <alternativeName>
        <fullName evidence="12">B-cell surface antigen CD40</fullName>
    </alternativeName>
    <alternativeName>
        <fullName evidence="13">CD40L receptor</fullName>
    </alternativeName>
</protein>
<feature type="compositionally biased region" description="Polar residues" evidence="16">
    <location>
        <begin position="490"/>
        <end position="509"/>
    </location>
</feature>
<evidence type="ECO:0000313" key="19">
    <source>
        <dbReference type="EMBL" id="OBS82488.1"/>
    </source>
</evidence>
<keyword evidence="6" id="KW-0391">Immunity</keyword>
<dbReference type="GO" id="GO:0005031">
    <property type="term" value="F:tumor necrosis factor receptor activity"/>
    <property type="evidence" value="ECO:0007669"/>
    <property type="project" value="TreeGrafter"/>
</dbReference>
<comment type="subcellular location">
    <subcellularLocation>
        <location evidence="1">Membrane</location>
        <topology evidence="1">Single-pass type I membrane protein</topology>
    </subcellularLocation>
</comment>
<evidence type="ECO:0000256" key="2">
    <source>
        <dbReference type="ARBA" id="ARBA00015766"/>
    </source>
</evidence>
<organism evidence="19 20">
    <name type="scientific">Neotoma lepida</name>
    <name type="common">Desert woodrat</name>
    <dbReference type="NCBI Taxonomy" id="56216"/>
    <lineage>
        <taxon>Eukaryota</taxon>
        <taxon>Metazoa</taxon>
        <taxon>Chordata</taxon>
        <taxon>Craniata</taxon>
        <taxon>Vertebrata</taxon>
        <taxon>Euteleostomi</taxon>
        <taxon>Mammalia</taxon>
        <taxon>Eutheria</taxon>
        <taxon>Euarchontoglires</taxon>
        <taxon>Glires</taxon>
        <taxon>Rodentia</taxon>
        <taxon>Myomorpha</taxon>
        <taxon>Muroidea</taxon>
        <taxon>Cricetidae</taxon>
        <taxon>Neotominae</taxon>
        <taxon>Neotoma</taxon>
    </lineage>
</organism>
<dbReference type="GO" id="GO:0019955">
    <property type="term" value="F:cytokine binding"/>
    <property type="evidence" value="ECO:0007669"/>
    <property type="project" value="TreeGrafter"/>
</dbReference>
<evidence type="ECO:0000256" key="9">
    <source>
        <dbReference type="ARBA" id="ARBA00023157"/>
    </source>
</evidence>
<evidence type="ECO:0000256" key="10">
    <source>
        <dbReference type="ARBA" id="ARBA00023170"/>
    </source>
</evidence>
<dbReference type="SUPFAM" id="SSF57586">
    <property type="entry name" value="TNF receptor-like"/>
    <property type="match status" value="2"/>
</dbReference>
<evidence type="ECO:0000256" key="14">
    <source>
        <dbReference type="ARBA" id="ARBA00045871"/>
    </source>
</evidence>
<dbReference type="InterPro" id="IPR053075">
    <property type="entry name" value="TNFRSF11A"/>
</dbReference>
<dbReference type="GO" id="GO:0070555">
    <property type="term" value="P:response to interleukin-1"/>
    <property type="evidence" value="ECO:0007669"/>
    <property type="project" value="TreeGrafter"/>
</dbReference>
<dbReference type="PRINTS" id="PR01974">
    <property type="entry name" value="TNFACTORR11A"/>
</dbReference>
<dbReference type="GO" id="GO:0010468">
    <property type="term" value="P:regulation of gene expression"/>
    <property type="evidence" value="ECO:0007669"/>
    <property type="project" value="UniProtKB-ARBA"/>
</dbReference>
<dbReference type="Proteomes" id="UP000092124">
    <property type="component" value="Unassembled WGS sequence"/>
</dbReference>
<feature type="compositionally biased region" description="Polar residues" evidence="16">
    <location>
        <begin position="594"/>
        <end position="616"/>
    </location>
</feature>
<evidence type="ECO:0000256" key="17">
    <source>
        <dbReference type="SAM" id="Phobius"/>
    </source>
</evidence>
<sequence length="616" mass="65942">TVCDRLILCFHRDVSFSASIGTMEAKPRRVLGISGPGVDGLLHESFPIGIHFPPPASSTYIPREGLDSNQVAPPCTRERHYEHLGRCCSKCEPGRYLSSKCTPTSDSVCLPCGPEEYLDSWNEEDKCLLHKVCDSVQLNMDTVCTPCLLGFFSDVFSSTDKCRPWTNCTLLGKMEAHPGTKKSDVVCSSSLTLRKPPQEAQIYLPSLIILLLFVSVVLVAAIVFGIYYRKGGKALTGIVSMESSGDCCIGAHSVTSSQREVCEGGLLMSLEEKMLPENMCYPEDGTGVCGPVCAAGRPCAEGRDARMFTLVSEVETQGDLSRKIPTEDEYTDRPSQHRDDSLFLIQPGSKSTPPFQEPLEVGENDSLSQCFTGTESTVDSEGCNFIDPPCRTDCIPLSPEKYLKKEIEGDSCLPWVASSNSTDGYTGCGNTPGEDHEPLMGSLKCGPLPQCAYSMGLPSEAAAGTEEAGEQPQDRADVKLPSSERGASGSGNNPSDQPPASGNVTGNSNSTFISSGQVMNFKGDIIVVYVSQTSQEGPGPADPEPEPVGRPVQEETLARRDSFAGTGLRFPDKRTTGAELQEQGASGRKDGTSRPVQEQGGTLPSPHTQGSGQCAE</sequence>
<dbReference type="GO" id="GO:0048535">
    <property type="term" value="P:lymph node development"/>
    <property type="evidence" value="ECO:0007669"/>
    <property type="project" value="TreeGrafter"/>
</dbReference>
<dbReference type="OrthoDB" id="9889060at2759"/>
<keyword evidence="8 17" id="KW-0472">Membrane</keyword>
<dbReference type="Gene3D" id="2.10.50.10">
    <property type="entry name" value="Tumor Necrosis Factor Receptor, subunit A, domain 2"/>
    <property type="match status" value="2"/>
</dbReference>
<keyword evidence="4" id="KW-0732">Signal</keyword>
<keyword evidence="20" id="KW-1185">Reference proteome</keyword>
<gene>
    <name evidence="19" type="ORF">A6R68_23525</name>
</gene>
<feature type="repeat" description="TNFR-Cys" evidence="15">
    <location>
        <begin position="74"/>
        <end position="109"/>
    </location>
</feature>
<dbReference type="PANTHER" id="PTHR47134:SF1">
    <property type="entry name" value="TUMOR NECROSIS FACTOR RECEPTOR SUPERFAMILY MEMBER 11A"/>
    <property type="match status" value="1"/>
</dbReference>
<dbReference type="GO" id="GO:0045935">
    <property type="term" value="P:positive regulation of nucleobase-containing compound metabolic process"/>
    <property type="evidence" value="ECO:0007669"/>
    <property type="project" value="UniProtKB-ARBA"/>
</dbReference>
<dbReference type="PANTHER" id="PTHR47134">
    <property type="entry name" value="TUMOR NECROSIS FACTOR RECEPTOR SUPERFAMILY MEMBER 11A"/>
    <property type="match status" value="1"/>
</dbReference>
<name>A0A1A6HVK4_NEOLE</name>
<reference evidence="19 20" key="1">
    <citation type="submission" date="2016-06" db="EMBL/GenBank/DDBJ databases">
        <title>The Draft Genome Sequence and Annotation of the Desert Woodrat Neotoma lepida.</title>
        <authorList>
            <person name="Campbell M."/>
            <person name="Oakeson K.F."/>
            <person name="Yandell M."/>
            <person name="Halpert J.R."/>
            <person name="Dearing D."/>
        </authorList>
    </citation>
    <scope>NUCLEOTIDE SEQUENCE [LARGE SCALE GENOMIC DNA]</scope>
    <source>
        <strain evidence="19">417</strain>
        <tissue evidence="19">Liver</tissue>
    </source>
</reference>
<comment type="caution">
    <text evidence="19">The sequence shown here is derived from an EMBL/GenBank/DDBJ whole genome shotgun (WGS) entry which is preliminary data.</text>
</comment>
<proteinExistence type="predicted"/>
<evidence type="ECO:0000256" key="15">
    <source>
        <dbReference type="PROSITE-ProRule" id="PRU00206"/>
    </source>
</evidence>
<feature type="non-terminal residue" evidence="19">
    <location>
        <position position="1"/>
    </location>
</feature>
<dbReference type="GO" id="GO:0072674">
    <property type="term" value="P:multinuclear osteoclast differentiation"/>
    <property type="evidence" value="ECO:0007669"/>
    <property type="project" value="TreeGrafter"/>
</dbReference>
<dbReference type="GO" id="GO:0010557">
    <property type="term" value="P:positive regulation of macromolecule biosynthetic process"/>
    <property type="evidence" value="ECO:0007669"/>
    <property type="project" value="UniProtKB-ARBA"/>
</dbReference>
<comment type="caution">
    <text evidence="15">Lacks conserved residue(s) required for the propagation of feature annotation.</text>
</comment>
<dbReference type="GO" id="GO:0006874">
    <property type="term" value="P:intracellular calcium ion homeostasis"/>
    <property type="evidence" value="ECO:0007669"/>
    <property type="project" value="UniProtKB-ARBA"/>
</dbReference>
<feature type="disulfide bond" evidence="15">
    <location>
        <begin position="91"/>
        <end position="109"/>
    </location>
</feature>
<evidence type="ECO:0000256" key="8">
    <source>
        <dbReference type="ARBA" id="ARBA00023136"/>
    </source>
</evidence>
<accession>A0A1A6HVK4</accession>
<dbReference type="GO" id="GO:0051094">
    <property type="term" value="P:positive regulation of developmental process"/>
    <property type="evidence" value="ECO:0007669"/>
    <property type="project" value="UniProtKB-ARBA"/>
</dbReference>
<dbReference type="GO" id="GO:0006952">
    <property type="term" value="P:defense response"/>
    <property type="evidence" value="ECO:0007669"/>
    <property type="project" value="UniProtKB-ARBA"/>
</dbReference>
<dbReference type="FunFam" id="2.10.50.10:FF:000041">
    <property type="entry name" value="Tumor necrosis factor receptor superfamily member 5"/>
    <property type="match status" value="1"/>
</dbReference>
<feature type="domain" description="TNFR-Cys" evidence="18">
    <location>
        <begin position="74"/>
        <end position="109"/>
    </location>
</feature>
<evidence type="ECO:0000256" key="4">
    <source>
        <dbReference type="ARBA" id="ARBA00022729"/>
    </source>
</evidence>
<keyword evidence="10" id="KW-0675">Receptor</keyword>
<evidence type="ECO:0000256" key="5">
    <source>
        <dbReference type="ARBA" id="ARBA00022737"/>
    </source>
</evidence>
<dbReference type="GO" id="GO:0009897">
    <property type="term" value="C:external side of plasma membrane"/>
    <property type="evidence" value="ECO:0007669"/>
    <property type="project" value="TreeGrafter"/>
</dbReference>
<dbReference type="GO" id="GO:0023035">
    <property type="term" value="P:CD40 signaling pathway"/>
    <property type="evidence" value="ECO:0007669"/>
    <property type="project" value="UniProtKB-ARBA"/>
</dbReference>
<dbReference type="STRING" id="56216.A0A1A6HVK4"/>
<evidence type="ECO:0000256" key="16">
    <source>
        <dbReference type="SAM" id="MobiDB-lite"/>
    </source>
</evidence>
<dbReference type="SMART" id="SM00208">
    <property type="entry name" value="TNFR"/>
    <property type="match status" value="3"/>
</dbReference>
<feature type="region of interest" description="Disordered" evidence="16">
    <location>
        <begin position="462"/>
        <end position="509"/>
    </location>
</feature>
<dbReference type="GO" id="GO:0060749">
    <property type="term" value="P:mammary gland alveolus development"/>
    <property type="evidence" value="ECO:0007669"/>
    <property type="project" value="TreeGrafter"/>
</dbReference>
<evidence type="ECO:0000256" key="3">
    <source>
        <dbReference type="ARBA" id="ARBA00022692"/>
    </source>
</evidence>
<keyword evidence="7 17" id="KW-1133">Transmembrane helix</keyword>
<dbReference type="PROSITE" id="PS00652">
    <property type="entry name" value="TNFR_NGFR_1"/>
    <property type="match status" value="1"/>
</dbReference>
<evidence type="ECO:0000256" key="12">
    <source>
        <dbReference type="ARBA" id="ARBA00031089"/>
    </source>
</evidence>
<feature type="disulfide bond" evidence="15">
    <location>
        <begin position="88"/>
        <end position="101"/>
    </location>
</feature>
<comment type="function">
    <text evidence="14">Receptor for TNFSF5/CD40LG. Transduces TRAF6- and MAP3K8-mediated signals that activate ERK in macrophages and B cells, leading to induction of immunoglobulin secretion.</text>
</comment>
<dbReference type="InterPro" id="IPR001368">
    <property type="entry name" value="TNFR/NGFR_Cys_rich_reg"/>
</dbReference>
<keyword evidence="9 15" id="KW-1015">Disulfide bond</keyword>
<dbReference type="Pfam" id="PF00020">
    <property type="entry name" value="TNFR_c6"/>
    <property type="match status" value="1"/>
</dbReference>
<dbReference type="GO" id="GO:0001503">
    <property type="term" value="P:ossification"/>
    <property type="evidence" value="ECO:0007669"/>
    <property type="project" value="TreeGrafter"/>
</dbReference>
<dbReference type="PROSITE" id="PS50050">
    <property type="entry name" value="TNFR_NGFR_2"/>
    <property type="match status" value="1"/>
</dbReference>
<dbReference type="InterPro" id="IPR022361">
    <property type="entry name" value="TNFR_11A"/>
</dbReference>
<evidence type="ECO:0000256" key="6">
    <source>
        <dbReference type="ARBA" id="ARBA00022859"/>
    </source>
</evidence>
<feature type="transmembrane region" description="Helical" evidence="17">
    <location>
        <begin position="202"/>
        <end position="228"/>
    </location>
</feature>